<dbReference type="Proteomes" id="UP001283341">
    <property type="component" value="Unassembled WGS sequence"/>
</dbReference>
<organism evidence="1 2">
    <name type="scientific">Apodospora peruviana</name>
    <dbReference type="NCBI Taxonomy" id="516989"/>
    <lineage>
        <taxon>Eukaryota</taxon>
        <taxon>Fungi</taxon>
        <taxon>Dikarya</taxon>
        <taxon>Ascomycota</taxon>
        <taxon>Pezizomycotina</taxon>
        <taxon>Sordariomycetes</taxon>
        <taxon>Sordariomycetidae</taxon>
        <taxon>Sordariales</taxon>
        <taxon>Lasiosphaeriaceae</taxon>
        <taxon>Apodospora</taxon>
    </lineage>
</organism>
<evidence type="ECO:0000313" key="2">
    <source>
        <dbReference type="Proteomes" id="UP001283341"/>
    </source>
</evidence>
<protein>
    <submittedName>
        <fullName evidence="1">Uncharacterized protein</fullName>
    </submittedName>
</protein>
<sequence length="215" mass="24887">MRTSQPGTLPSPASCLVSQAHARLSAYSFQSALFFFPLLFLSPSSALSLLRPLKFHVHVRRTSQLSQQAQHSETPWIINHTFVFGKGCHERLLVQPSIFTFLLIGSHTTPFFHRFLLTPKLHRPARTFTHHAPRRRCFILFHYFIVTRCRETLVDCHVIDSRSHCRLPTDNITLFYQIQSRHIFSTKSRFSCLLEQVVFSAYDGSFVLADFILRP</sequence>
<proteinExistence type="predicted"/>
<evidence type="ECO:0000313" key="1">
    <source>
        <dbReference type="EMBL" id="KAK3329041.1"/>
    </source>
</evidence>
<accession>A0AAE0MDZ3</accession>
<dbReference type="EMBL" id="JAUEDM010000001">
    <property type="protein sequence ID" value="KAK3329041.1"/>
    <property type="molecule type" value="Genomic_DNA"/>
</dbReference>
<gene>
    <name evidence="1" type="ORF">B0H66DRAFT_609682</name>
</gene>
<keyword evidence="2" id="KW-1185">Reference proteome</keyword>
<reference evidence="1" key="1">
    <citation type="journal article" date="2023" name="Mol. Phylogenet. Evol.">
        <title>Genome-scale phylogeny and comparative genomics of the fungal order Sordariales.</title>
        <authorList>
            <person name="Hensen N."/>
            <person name="Bonometti L."/>
            <person name="Westerberg I."/>
            <person name="Brannstrom I.O."/>
            <person name="Guillou S."/>
            <person name="Cros-Aarteil S."/>
            <person name="Calhoun S."/>
            <person name="Haridas S."/>
            <person name="Kuo A."/>
            <person name="Mondo S."/>
            <person name="Pangilinan J."/>
            <person name="Riley R."/>
            <person name="LaButti K."/>
            <person name="Andreopoulos B."/>
            <person name="Lipzen A."/>
            <person name="Chen C."/>
            <person name="Yan M."/>
            <person name="Daum C."/>
            <person name="Ng V."/>
            <person name="Clum A."/>
            <person name="Steindorff A."/>
            <person name="Ohm R.A."/>
            <person name="Martin F."/>
            <person name="Silar P."/>
            <person name="Natvig D.O."/>
            <person name="Lalanne C."/>
            <person name="Gautier V."/>
            <person name="Ament-Velasquez S.L."/>
            <person name="Kruys A."/>
            <person name="Hutchinson M.I."/>
            <person name="Powell A.J."/>
            <person name="Barry K."/>
            <person name="Miller A.N."/>
            <person name="Grigoriev I.V."/>
            <person name="Debuchy R."/>
            <person name="Gladieux P."/>
            <person name="Hiltunen Thoren M."/>
            <person name="Johannesson H."/>
        </authorList>
    </citation>
    <scope>NUCLEOTIDE SEQUENCE</scope>
    <source>
        <strain evidence="1">CBS 118394</strain>
    </source>
</reference>
<comment type="caution">
    <text evidence="1">The sequence shown here is derived from an EMBL/GenBank/DDBJ whole genome shotgun (WGS) entry which is preliminary data.</text>
</comment>
<dbReference type="AlphaFoldDB" id="A0AAE0MDZ3"/>
<name>A0AAE0MDZ3_9PEZI</name>
<reference evidence="1" key="2">
    <citation type="submission" date="2023-06" db="EMBL/GenBank/DDBJ databases">
        <authorList>
            <consortium name="Lawrence Berkeley National Laboratory"/>
            <person name="Haridas S."/>
            <person name="Hensen N."/>
            <person name="Bonometti L."/>
            <person name="Westerberg I."/>
            <person name="Brannstrom I.O."/>
            <person name="Guillou S."/>
            <person name="Cros-Aarteil S."/>
            <person name="Calhoun S."/>
            <person name="Kuo A."/>
            <person name="Mondo S."/>
            <person name="Pangilinan J."/>
            <person name="Riley R."/>
            <person name="Labutti K."/>
            <person name="Andreopoulos B."/>
            <person name="Lipzen A."/>
            <person name="Chen C."/>
            <person name="Yanf M."/>
            <person name="Daum C."/>
            <person name="Ng V."/>
            <person name="Clum A."/>
            <person name="Steindorff A."/>
            <person name="Ohm R."/>
            <person name="Martin F."/>
            <person name="Silar P."/>
            <person name="Natvig D."/>
            <person name="Lalanne C."/>
            <person name="Gautier V."/>
            <person name="Ament-Velasquez S.L."/>
            <person name="Kruys A."/>
            <person name="Hutchinson M.I."/>
            <person name="Powell A.J."/>
            <person name="Barry K."/>
            <person name="Miller A.N."/>
            <person name="Grigoriev I.V."/>
            <person name="Debuchy R."/>
            <person name="Gladieux P."/>
            <person name="Thoren M.H."/>
            <person name="Johannesson H."/>
        </authorList>
    </citation>
    <scope>NUCLEOTIDE SEQUENCE</scope>
    <source>
        <strain evidence="1">CBS 118394</strain>
    </source>
</reference>